<dbReference type="RefSeq" id="WP_319955526.1">
    <property type="nucleotide sequence ID" value="NZ_JAXAVX010000013.1"/>
</dbReference>
<keyword evidence="1" id="KW-1133">Transmembrane helix</keyword>
<comment type="caution">
    <text evidence="2">The sequence shown here is derived from an EMBL/GenBank/DDBJ whole genome shotgun (WGS) entry which is preliminary data.</text>
</comment>
<dbReference type="Pfam" id="PF03929">
    <property type="entry name" value="PepSY_TM"/>
    <property type="match status" value="1"/>
</dbReference>
<accession>A0ABU4VPK6</accession>
<keyword evidence="1" id="KW-0472">Membrane</keyword>
<organism evidence="2 3">
    <name type="scientific">Patulibacter brassicae</name>
    <dbReference type="NCBI Taxonomy" id="1705717"/>
    <lineage>
        <taxon>Bacteria</taxon>
        <taxon>Bacillati</taxon>
        <taxon>Actinomycetota</taxon>
        <taxon>Thermoleophilia</taxon>
        <taxon>Solirubrobacterales</taxon>
        <taxon>Patulibacteraceae</taxon>
        <taxon>Patulibacter</taxon>
    </lineage>
</organism>
<dbReference type="InterPro" id="IPR005625">
    <property type="entry name" value="PepSY-ass_TM"/>
</dbReference>
<evidence type="ECO:0000313" key="3">
    <source>
        <dbReference type="Proteomes" id="UP001277761"/>
    </source>
</evidence>
<dbReference type="EMBL" id="JAXAVX010000013">
    <property type="protein sequence ID" value="MDX8153375.1"/>
    <property type="molecule type" value="Genomic_DNA"/>
</dbReference>
<feature type="transmembrane region" description="Helical" evidence="1">
    <location>
        <begin position="49"/>
        <end position="69"/>
    </location>
</feature>
<protein>
    <submittedName>
        <fullName evidence="2">PepSY domain-containing protein</fullName>
    </submittedName>
</protein>
<keyword evidence="3" id="KW-1185">Reference proteome</keyword>
<gene>
    <name evidence="2" type="ORF">SK069_17385</name>
</gene>
<reference evidence="2 3" key="1">
    <citation type="submission" date="2023-11" db="EMBL/GenBank/DDBJ databases">
        <authorList>
            <person name="Xu M."/>
            <person name="Jiang T."/>
        </authorList>
    </citation>
    <scope>NUCLEOTIDE SEQUENCE [LARGE SCALE GENOMIC DNA]</scope>
    <source>
        <strain evidence="2 3">SD</strain>
    </source>
</reference>
<evidence type="ECO:0000256" key="1">
    <source>
        <dbReference type="SAM" id="Phobius"/>
    </source>
</evidence>
<sequence>MRQDAIALNTTGLSVTDTSCFADWPIGAKLARWGINAHLGLLFGIANQVALATLALLLLTLTFLGYRMWWQRRPRHGPALRMGRPMPRGGWRHVASPALVPLPLFTIAIGWFLPLLGITPAAFLVIDASIGAARRPRSSDC</sequence>
<name>A0ABU4VPK6_9ACTN</name>
<feature type="transmembrane region" description="Helical" evidence="1">
    <location>
        <begin position="115"/>
        <end position="133"/>
    </location>
</feature>
<proteinExistence type="predicted"/>
<keyword evidence="1" id="KW-0812">Transmembrane</keyword>
<dbReference type="PANTHER" id="PTHR34219">
    <property type="entry name" value="IRON-REGULATED INNER MEMBRANE PROTEIN-RELATED"/>
    <property type="match status" value="1"/>
</dbReference>
<evidence type="ECO:0000313" key="2">
    <source>
        <dbReference type="EMBL" id="MDX8153375.1"/>
    </source>
</evidence>
<dbReference type="Proteomes" id="UP001277761">
    <property type="component" value="Unassembled WGS sequence"/>
</dbReference>
<dbReference type="PANTHER" id="PTHR34219:SF1">
    <property type="entry name" value="PEPSY DOMAIN-CONTAINING PROTEIN"/>
    <property type="match status" value="1"/>
</dbReference>